<dbReference type="Proteomes" id="UP001151760">
    <property type="component" value="Unassembled WGS sequence"/>
</dbReference>
<accession>A0ABQ5FGI3</accession>
<comment type="caution">
    <text evidence="1">The sequence shown here is derived from an EMBL/GenBank/DDBJ whole genome shotgun (WGS) entry which is preliminary data.</text>
</comment>
<proteinExistence type="predicted"/>
<sequence>MMRPDHQDPNALDNMKPWKRYCSHKFIMSSCYEKDATEMRSLEINDMLRIRLREAESNEEIFTSVVWIRAFNINEPIYAELCHEFYSTYEFDEVCADDELQTKKIIKFRLGGRAHNLTLLEFARRLGLYHVDELEEDGFNVDF</sequence>
<evidence type="ECO:0000313" key="1">
    <source>
        <dbReference type="EMBL" id="GJT62411.1"/>
    </source>
</evidence>
<name>A0ABQ5FGI3_9ASTR</name>
<protein>
    <submittedName>
        <fullName evidence="1">Uncharacterized protein</fullName>
    </submittedName>
</protein>
<evidence type="ECO:0000313" key="2">
    <source>
        <dbReference type="Proteomes" id="UP001151760"/>
    </source>
</evidence>
<keyword evidence="2" id="KW-1185">Reference proteome</keyword>
<organism evidence="1 2">
    <name type="scientific">Tanacetum coccineum</name>
    <dbReference type="NCBI Taxonomy" id="301880"/>
    <lineage>
        <taxon>Eukaryota</taxon>
        <taxon>Viridiplantae</taxon>
        <taxon>Streptophyta</taxon>
        <taxon>Embryophyta</taxon>
        <taxon>Tracheophyta</taxon>
        <taxon>Spermatophyta</taxon>
        <taxon>Magnoliopsida</taxon>
        <taxon>eudicotyledons</taxon>
        <taxon>Gunneridae</taxon>
        <taxon>Pentapetalae</taxon>
        <taxon>asterids</taxon>
        <taxon>campanulids</taxon>
        <taxon>Asterales</taxon>
        <taxon>Asteraceae</taxon>
        <taxon>Asteroideae</taxon>
        <taxon>Anthemideae</taxon>
        <taxon>Anthemidinae</taxon>
        <taxon>Tanacetum</taxon>
    </lineage>
</organism>
<reference evidence="1" key="1">
    <citation type="journal article" date="2022" name="Int. J. Mol. Sci.">
        <title>Draft Genome of Tanacetum Coccineum: Genomic Comparison of Closely Related Tanacetum-Family Plants.</title>
        <authorList>
            <person name="Yamashiro T."/>
            <person name="Shiraishi A."/>
            <person name="Nakayama K."/>
            <person name="Satake H."/>
        </authorList>
    </citation>
    <scope>NUCLEOTIDE SEQUENCE</scope>
</reference>
<gene>
    <name evidence="1" type="ORF">Tco_1005944</name>
</gene>
<dbReference type="EMBL" id="BQNB010017373">
    <property type="protein sequence ID" value="GJT62411.1"/>
    <property type="molecule type" value="Genomic_DNA"/>
</dbReference>
<reference evidence="1" key="2">
    <citation type="submission" date="2022-01" db="EMBL/GenBank/DDBJ databases">
        <authorList>
            <person name="Yamashiro T."/>
            <person name="Shiraishi A."/>
            <person name="Satake H."/>
            <person name="Nakayama K."/>
        </authorList>
    </citation>
    <scope>NUCLEOTIDE SEQUENCE</scope>
</reference>